<accession>A0A0F4QVF8</accession>
<feature type="domain" description="Methyltransferase" evidence="1">
    <location>
        <begin position="44"/>
        <end position="136"/>
    </location>
</feature>
<dbReference type="AlphaFoldDB" id="A0A0F4QVF8"/>
<dbReference type="SUPFAM" id="SSF53335">
    <property type="entry name" value="S-adenosyl-L-methionine-dependent methyltransferases"/>
    <property type="match status" value="1"/>
</dbReference>
<dbReference type="CDD" id="cd02440">
    <property type="entry name" value="AdoMet_MTases"/>
    <property type="match status" value="1"/>
</dbReference>
<gene>
    <name evidence="2" type="ORF">TW77_05380</name>
</gene>
<dbReference type="RefSeq" id="WP_046003937.1">
    <property type="nucleotide sequence ID" value="NZ_JXYA01000009.1"/>
</dbReference>
<dbReference type="PANTHER" id="PTHR43591">
    <property type="entry name" value="METHYLTRANSFERASE"/>
    <property type="match status" value="1"/>
</dbReference>
<evidence type="ECO:0000313" key="3">
    <source>
        <dbReference type="Proteomes" id="UP000033452"/>
    </source>
</evidence>
<evidence type="ECO:0000259" key="1">
    <source>
        <dbReference type="Pfam" id="PF13649"/>
    </source>
</evidence>
<evidence type="ECO:0000313" key="2">
    <source>
        <dbReference type="EMBL" id="KJZ11663.1"/>
    </source>
</evidence>
<keyword evidence="2" id="KW-0489">Methyltransferase</keyword>
<reference evidence="2 3" key="1">
    <citation type="journal article" date="2015" name="BMC Genomics">
        <title>Genome mining reveals unlocked bioactive potential of marine Gram-negative bacteria.</title>
        <authorList>
            <person name="Machado H."/>
            <person name="Sonnenschein E.C."/>
            <person name="Melchiorsen J."/>
            <person name="Gram L."/>
        </authorList>
    </citation>
    <scope>NUCLEOTIDE SEQUENCE [LARGE SCALE GENOMIC DNA]</scope>
    <source>
        <strain evidence="2 3">S2471</strain>
    </source>
</reference>
<dbReference type="InterPro" id="IPR041698">
    <property type="entry name" value="Methyltransf_25"/>
</dbReference>
<dbReference type="OrthoDB" id="9804312at2"/>
<organism evidence="2 3">
    <name type="scientific">Pseudoalteromonas rubra</name>
    <dbReference type="NCBI Taxonomy" id="43658"/>
    <lineage>
        <taxon>Bacteria</taxon>
        <taxon>Pseudomonadati</taxon>
        <taxon>Pseudomonadota</taxon>
        <taxon>Gammaproteobacteria</taxon>
        <taxon>Alteromonadales</taxon>
        <taxon>Pseudoalteromonadaceae</taxon>
        <taxon>Pseudoalteromonas</taxon>
    </lineage>
</organism>
<dbReference type="Proteomes" id="UP000033452">
    <property type="component" value="Unassembled WGS sequence"/>
</dbReference>
<dbReference type="Gene3D" id="3.40.50.150">
    <property type="entry name" value="Vaccinia Virus protein VP39"/>
    <property type="match status" value="1"/>
</dbReference>
<dbReference type="EMBL" id="JXYA01000009">
    <property type="protein sequence ID" value="KJZ11663.1"/>
    <property type="molecule type" value="Genomic_DNA"/>
</dbReference>
<protein>
    <submittedName>
        <fullName evidence="2">Methyltransferase type 11</fullName>
    </submittedName>
</protein>
<name>A0A0F4QVF8_9GAMM</name>
<dbReference type="GO" id="GO:0008168">
    <property type="term" value="F:methyltransferase activity"/>
    <property type="evidence" value="ECO:0007669"/>
    <property type="project" value="UniProtKB-KW"/>
</dbReference>
<keyword evidence="2" id="KW-0808">Transferase</keyword>
<dbReference type="Pfam" id="PF13649">
    <property type="entry name" value="Methyltransf_25"/>
    <property type="match status" value="1"/>
</dbReference>
<comment type="caution">
    <text evidence="2">The sequence shown here is derived from an EMBL/GenBank/DDBJ whole genome shotgun (WGS) entry which is preliminary data.</text>
</comment>
<dbReference type="PATRIC" id="fig|43658.5.peg.1122"/>
<dbReference type="GO" id="GO:0032259">
    <property type="term" value="P:methylation"/>
    <property type="evidence" value="ECO:0007669"/>
    <property type="project" value="UniProtKB-KW"/>
</dbReference>
<sequence>MSFCQNWDLLYRNSQHLSVWPWSEVVSGALRNTRLRDGDPSFTILEVGCGAGANFPFFLSYCPNVYGIDGSDFIIGELKNRFTDIADNLHVGDFTQPWPFETQFDLIVDRGASVHNPASSIQRYLDQAYDQLKPGGVILITDWFSTEHSDYAKAPESVDQYTKTGYTWGPFADVGNVNFFDADLIHQLVSKFEIVSLSHSQSSEYGSDGVHAAWSMVLKKPAHEE</sequence>
<keyword evidence="3" id="KW-1185">Reference proteome</keyword>
<dbReference type="InterPro" id="IPR029063">
    <property type="entry name" value="SAM-dependent_MTases_sf"/>
</dbReference>
<proteinExistence type="predicted"/>